<dbReference type="AlphaFoldDB" id="A0A1B6L138"/>
<evidence type="ECO:0000256" key="7">
    <source>
        <dbReference type="ARBA" id="ARBA00022737"/>
    </source>
</evidence>
<accession>A0A1B6L138</accession>
<dbReference type="Gene3D" id="1.25.10.10">
    <property type="entry name" value="Leucine-rich Repeat Variant"/>
    <property type="match status" value="1"/>
</dbReference>
<evidence type="ECO:0000256" key="1">
    <source>
        <dbReference type="ARBA" id="ARBA00004123"/>
    </source>
</evidence>
<dbReference type="InterPro" id="IPR011989">
    <property type="entry name" value="ARM-like"/>
</dbReference>
<dbReference type="SMART" id="SM00913">
    <property type="entry name" value="IBN_N"/>
    <property type="match status" value="1"/>
</dbReference>
<dbReference type="SUPFAM" id="SSF48371">
    <property type="entry name" value="ARM repeat"/>
    <property type="match status" value="1"/>
</dbReference>
<comment type="subcellular location">
    <subcellularLocation>
        <location evidence="2">Cytoplasm</location>
    </subcellularLocation>
    <subcellularLocation>
        <location evidence="1">Nucleus</location>
    </subcellularLocation>
</comment>
<evidence type="ECO:0000313" key="16">
    <source>
        <dbReference type="EMBL" id="JAT17413.1"/>
    </source>
</evidence>
<evidence type="ECO:0000313" key="17">
    <source>
        <dbReference type="EMBL" id="JAT35451.1"/>
    </source>
</evidence>
<evidence type="ECO:0000259" key="14">
    <source>
        <dbReference type="PROSITE" id="PS50166"/>
    </source>
</evidence>
<evidence type="ECO:0000256" key="2">
    <source>
        <dbReference type="ARBA" id="ARBA00004496"/>
    </source>
</evidence>
<organism evidence="16">
    <name type="scientific">Graphocephala atropunctata</name>
    <dbReference type="NCBI Taxonomy" id="36148"/>
    <lineage>
        <taxon>Eukaryota</taxon>
        <taxon>Metazoa</taxon>
        <taxon>Ecdysozoa</taxon>
        <taxon>Arthropoda</taxon>
        <taxon>Hexapoda</taxon>
        <taxon>Insecta</taxon>
        <taxon>Pterygota</taxon>
        <taxon>Neoptera</taxon>
        <taxon>Paraneoptera</taxon>
        <taxon>Hemiptera</taxon>
        <taxon>Auchenorrhyncha</taxon>
        <taxon>Membracoidea</taxon>
        <taxon>Cicadellidae</taxon>
        <taxon>Cicadellinae</taxon>
        <taxon>Cicadellini</taxon>
        <taxon>Graphocephala</taxon>
    </lineage>
</organism>
<dbReference type="EMBL" id="GEBQ01026406">
    <property type="protein sequence ID" value="JAT13571.1"/>
    <property type="molecule type" value="Transcribed_RNA"/>
</dbReference>
<dbReference type="InterPro" id="IPR058669">
    <property type="entry name" value="TPR_IPO7/11-like"/>
</dbReference>
<evidence type="ECO:0000256" key="5">
    <source>
        <dbReference type="ARBA" id="ARBA00022490"/>
    </source>
</evidence>
<evidence type="ECO:0000256" key="13">
    <source>
        <dbReference type="ARBA" id="ARBA00077811"/>
    </source>
</evidence>
<keyword evidence="9" id="KW-0007">Acetylation</keyword>
<dbReference type="EMBL" id="GEBQ01022564">
    <property type="protein sequence ID" value="JAT17413.1"/>
    <property type="molecule type" value="Transcribed_RNA"/>
</dbReference>
<dbReference type="InterPro" id="IPR001494">
    <property type="entry name" value="Importin-beta_N"/>
</dbReference>
<protein>
    <recommendedName>
        <fullName evidence="12">Importin-11</fullName>
    </recommendedName>
    <alternativeName>
        <fullName evidence="13">Ran-binding protein 11</fullName>
    </alternativeName>
</protein>
<dbReference type="InterPro" id="IPR016024">
    <property type="entry name" value="ARM-type_fold"/>
</dbReference>
<evidence type="ECO:0000256" key="4">
    <source>
        <dbReference type="ARBA" id="ARBA00022448"/>
    </source>
</evidence>
<comment type="subunit">
    <text evidence="11">Interacts with UBE2E3 and RPL12.</text>
</comment>
<keyword evidence="5" id="KW-0963">Cytoplasm</keyword>
<dbReference type="EMBL" id="GEBQ01001237">
    <property type="protein sequence ID" value="JAT38740.1"/>
    <property type="molecule type" value="Transcribed_RNA"/>
</dbReference>
<evidence type="ECO:0000313" key="15">
    <source>
        <dbReference type="EMBL" id="JAT13571.1"/>
    </source>
</evidence>
<dbReference type="PROSITE" id="PS50166">
    <property type="entry name" value="IMPORTIN_B_NT"/>
    <property type="match status" value="1"/>
</dbReference>
<feature type="domain" description="Importin N-terminal" evidence="14">
    <location>
        <begin position="28"/>
        <end position="100"/>
    </location>
</feature>
<dbReference type="GO" id="GO:0005829">
    <property type="term" value="C:cytosol"/>
    <property type="evidence" value="ECO:0007669"/>
    <property type="project" value="TreeGrafter"/>
</dbReference>
<keyword evidence="6" id="KW-0597">Phosphoprotein</keyword>
<dbReference type="Pfam" id="PF25758">
    <property type="entry name" value="TPR_IPO11"/>
    <property type="match status" value="1"/>
</dbReference>
<keyword evidence="4" id="KW-0813">Transport</keyword>
<dbReference type="GO" id="GO:0031267">
    <property type="term" value="F:small GTPase binding"/>
    <property type="evidence" value="ECO:0007669"/>
    <property type="project" value="InterPro"/>
</dbReference>
<keyword evidence="10" id="KW-0539">Nucleus</keyword>
<dbReference type="Pfam" id="PF03810">
    <property type="entry name" value="IBN_N"/>
    <property type="match status" value="1"/>
</dbReference>
<comment type="similarity">
    <text evidence="3">Belongs to the importin beta family.</text>
</comment>
<evidence type="ECO:0000256" key="10">
    <source>
        <dbReference type="ARBA" id="ARBA00023242"/>
    </source>
</evidence>
<keyword evidence="7" id="KW-0677">Repeat</keyword>
<evidence type="ECO:0000256" key="3">
    <source>
        <dbReference type="ARBA" id="ARBA00007991"/>
    </source>
</evidence>
<keyword evidence="8" id="KW-0653">Protein transport</keyword>
<reference evidence="16" key="1">
    <citation type="submission" date="2015-11" db="EMBL/GenBank/DDBJ databases">
        <title>De novo transcriptome assembly of four potential Pierce s Disease insect vectors from Arizona vineyards.</title>
        <authorList>
            <person name="Tassone E.E."/>
        </authorList>
    </citation>
    <scope>NUCLEOTIDE SEQUENCE</scope>
</reference>
<proteinExistence type="inferred from homology"/>
<evidence type="ECO:0000256" key="8">
    <source>
        <dbReference type="ARBA" id="ARBA00022927"/>
    </source>
</evidence>
<dbReference type="GO" id="GO:0006606">
    <property type="term" value="P:protein import into nucleus"/>
    <property type="evidence" value="ECO:0007669"/>
    <property type="project" value="TreeGrafter"/>
</dbReference>
<dbReference type="PANTHER" id="PTHR10997:SF7">
    <property type="entry name" value="IMPORTIN-11"/>
    <property type="match status" value="1"/>
</dbReference>
<sequence>MDLETAQAVVFETLQRATSQNSEVLKPAEQKLKEWETEPGFYTILFNIFSTHTVDVNVRWLAVLYIKNGIDRYWRKNAPNAISEEEKATIRRNIISNFREPVNQIATQLAVLISKIARLDCPREWAELMPTLLAAVKSDDALEQHRALLTLYHVIKALSSKRLMGDRRLFYELTANVYNFILNLWDSHMCLAINQLQSAGHDDSEVTKSLENAMLSLRILTKMTVQGLKKPNEFQDANTFLKMVFERAKSMLLIRQSTKEPVTMQVERCIIKLTKVLLSLLENHPLSFVDSLPATLTFTVHYAFTPEGEPQLFERFLIQCLNLLKGILLCPEYKPAKIIEETKELDTLKAHQIKVTFFETTILNAMCRKLVTQYFLLTPQDLRQWDSDPEGFVTDEGGECWKYSLRPCTETLFLALFHEFRATLTPLLLQLITQTHGPVDPHNLPAILAKDAVYNAVGIAAFDLYDEVNFDEWFTTTLQAELQIKAGNYRVIRRRVAWLLGQWTGVKLSCELRPTLYAAMLPLLQTQEDTAVRLTACSTIKNAVDDFEFNTEQFLEYLDPLFGLLFSLLKEVHECDTKMHVLGVLSFVVERVGVAIRPHANALVQYLPLLWQESADHNMLRCAIVSTLVHLVKALGTLSESAVMSEFLLLVVQVSTDTQQPSHVYLLEDGLELWLTVLENSTAISQPLLLLYNNMNPLLETSTENLRTCFYIIQAYILLAPDLFLQHYGEGLIRNCVYLMSDMRNEGIIMTLRLLELCLRANPSRSIVLLEPILPQAFQSVYQGEEYPMVMAMYLSIIARVLLISQDTFSKGVIHLADSLRVTLDTVTAKIMDIWLEKMSLVTQPERSKLLALALCCLLTSQNQIILQRFPSILLFVTEVLNDITRLDDMGVHIDSLMWSGPDSSPNSQYDDVDYKTEHDQRREQLAASDPVYQLELEKYFCSQLLELQNQMGPVVFTQMARAVDADTLQQVREYVPL</sequence>
<dbReference type="PANTHER" id="PTHR10997">
    <property type="entry name" value="IMPORTIN-7, 8, 11"/>
    <property type="match status" value="1"/>
</dbReference>
<evidence type="ECO:0000256" key="6">
    <source>
        <dbReference type="ARBA" id="ARBA00022553"/>
    </source>
</evidence>
<evidence type="ECO:0000313" key="18">
    <source>
        <dbReference type="EMBL" id="JAT38740.1"/>
    </source>
</evidence>
<gene>
    <name evidence="16" type="ORF">g.44010</name>
    <name evidence="17" type="ORF">g.44013</name>
    <name evidence="18" type="ORF">g.44016</name>
    <name evidence="15" type="ORF">g.44019</name>
</gene>
<dbReference type="EMBL" id="GEBQ01004526">
    <property type="protein sequence ID" value="JAT35451.1"/>
    <property type="molecule type" value="Transcribed_RNA"/>
</dbReference>
<dbReference type="GO" id="GO:0005635">
    <property type="term" value="C:nuclear envelope"/>
    <property type="evidence" value="ECO:0007669"/>
    <property type="project" value="TreeGrafter"/>
</dbReference>
<evidence type="ECO:0000256" key="12">
    <source>
        <dbReference type="ARBA" id="ARBA00072254"/>
    </source>
</evidence>
<name>A0A1B6L138_9HEMI</name>
<evidence type="ECO:0000256" key="9">
    <source>
        <dbReference type="ARBA" id="ARBA00022990"/>
    </source>
</evidence>
<evidence type="ECO:0000256" key="11">
    <source>
        <dbReference type="ARBA" id="ARBA00062902"/>
    </source>
</evidence>
<dbReference type="FunFam" id="1.25.10.10:FF:000116">
    <property type="entry name" value="importin-11 isoform X1"/>
    <property type="match status" value="1"/>
</dbReference>